<feature type="chain" id="PRO_5012453867" evidence="1">
    <location>
        <begin position="21"/>
        <end position="372"/>
    </location>
</feature>
<evidence type="ECO:0000256" key="1">
    <source>
        <dbReference type="SAM" id="SignalP"/>
    </source>
</evidence>
<sequence length="372" mass="39874">MFSLATASLIGFSCLTAVTAAPFSFANNPLGNSFPAPNPSQLLDIERQAHGSIPIPFPAAPAAAHGPAADTITSLEFIAFNELFEVAFFTELIANITNNVPGYKFDTEIDTRDYILNALIAVQAQEELHAINANNAVKKFTGGVILPCQYNFPVSDIEQAIALASTFTDVVLGTLQDVVTLFGEDGDAALIRGVASVIGQEGEQNGFYRNLLNKIPSALPFLTASTRDFAFSAINQMFVVPGTCPNVTATHSDIDLTIFGTLNVLTQNIQPVAQTLTFSFGLPTGGPKPEWKSDYSGVQLVYINQQNAPTIEHLQNVRINGNTITFDAYFPFDQALFGNGLTIAAITEVFAFTDVDSIANHTIFGPGLIEIN</sequence>
<reference evidence="2 3" key="1">
    <citation type="submission" date="2016-03" db="EMBL/GenBank/DDBJ databases">
        <authorList>
            <person name="Ploux O."/>
        </authorList>
    </citation>
    <scope>NUCLEOTIDE SEQUENCE [LARGE SCALE GENOMIC DNA]</scope>
    <source>
        <strain evidence="2 3">UAMH 11012</strain>
    </source>
</reference>
<organism evidence="2 3">
    <name type="scientific">Phialocephala subalpina</name>
    <dbReference type="NCBI Taxonomy" id="576137"/>
    <lineage>
        <taxon>Eukaryota</taxon>
        <taxon>Fungi</taxon>
        <taxon>Dikarya</taxon>
        <taxon>Ascomycota</taxon>
        <taxon>Pezizomycotina</taxon>
        <taxon>Leotiomycetes</taxon>
        <taxon>Helotiales</taxon>
        <taxon>Mollisiaceae</taxon>
        <taxon>Phialocephala</taxon>
        <taxon>Phialocephala fortinii species complex</taxon>
    </lineage>
</organism>
<protein>
    <submittedName>
        <fullName evidence="2">Related to sexual development protein (LsdA)</fullName>
    </submittedName>
</protein>
<feature type="signal peptide" evidence="1">
    <location>
        <begin position="1"/>
        <end position="20"/>
    </location>
</feature>
<dbReference type="EMBL" id="FJOG01000008">
    <property type="protein sequence ID" value="CZR56808.1"/>
    <property type="molecule type" value="Genomic_DNA"/>
</dbReference>
<evidence type="ECO:0000313" key="2">
    <source>
        <dbReference type="EMBL" id="CZR56808.1"/>
    </source>
</evidence>
<accession>A0A1L7WVL3</accession>
<keyword evidence="1" id="KW-0732">Signal</keyword>
<name>A0A1L7WVL3_9HELO</name>
<dbReference type="OrthoDB" id="5293813at2759"/>
<gene>
    <name evidence="2" type="ORF">PAC_06697</name>
</gene>
<dbReference type="Proteomes" id="UP000184330">
    <property type="component" value="Unassembled WGS sequence"/>
</dbReference>
<dbReference type="AlphaFoldDB" id="A0A1L7WVL3"/>
<keyword evidence="3" id="KW-1185">Reference proteome</keyword>
<proteinExistence type="predicted"/>
<evidence type="ECO:0000313" key="3">
    <source>
        <dbReference type="Proteomes" id="UP000184330"/>
    </source>
</evidence>